<evidence type="ECO:0000313" key="1">
    <source>
        <dbReference type="Proteomes" id="UP000887565"/>
    </source>
</evidence>
<dbReference type="Proteomes" id="UP000887565">
    <property type="component" value="Unplaced"/>
</dbReference>
<proteinExistence type="predicted"/>
<keyword evidence="1" id="KW-1185">Reference proteome</keyword>
<name>A0A915JG00_ROMCU</name>
<dbReference type="WBParaSite" id="nRc.2.0.1.t24777-RA">
    <property type="protein sequence ID" value="nRc.2.0.1.t24777-RA"/>
    <property type="gene ID" value="nRc.2.0.1.g24777"/>
</dbReference>
<evidence type="ECO:0000313" key="2">
    <source>
        <dbReference type="WBParaSite" id="nRc.2.0.1.t24777-RA"/>
    </source>
</evidence>
<protein>
    <submittedName>
        <fullName evidence="2">Uncharacterized protein</fullName>
    </submittedName>
</protein>
<sequence length="147" mass="16758">MDDPAFYPTLTTTHSSPQHTLGTIILAYHQCNDDEYVLVLAIPNWCNMSPPSPSKTDAIPKQLPTLLWDYKIPHKHLCPSPTQTTTFEPPQKKATASSPYYMASRMNPINSTREKPFFPPLEPVGKILPSTEPCTCYPRKMKMPRWR</sequence>
<dbReference type="AlphaFoldDB" id="A0A915JG00"/>
<reference evidence="2" key="1">
    <citation type="submission" date="2022-11" db="UniProtKB">
        <authorList>
            <consortium name="WormBaseParasite"/>
        </authorList>
    </citation>
    <scope>IDENTIFICATION</scope>
</reference>
<accession>A0A915JG00</accession>
<organism evidence="1 2">
    <name type="scientific">Romanomermis culicivorax</name>
    <name type="common">Nematode worm</name>
    <dbReference type="NCBI Taxonomy" id="13658"/>
    <lineage>
        <taxon>Eukaryota</taxon>
        <taxon>Metazoa</taxon>
        <taxon>Ecdysozoa</taxon>
        <taxon>Nematoda</taxon>
        <taxon>Enoplea</taxon>
        <taxon>Dorylaimia</taxon>
        <taxon>Mermithida</taxon>
        <taxon>Mermithoidea</taxon>
        <taxon>Mermithidae</taxon>
        <taxon>Romanomermis</taxon>
    </lineage>
</organism>